<feature type="transmembrane region" description="Helical" evidence="2">
    <location>
        <begin position="225"/>
        <end position="243"/>
    </location>
</feature>
<dbReference type="Proteomes" id="UP000664781">
    <property type="component" value="Unassembled WGS sequence"/>
</dbReference>
<name>A0A939JL66_9ACTN</name>
<keyword evidence="2" id="KW-1133">Transmembrane helix</keyword>
<reference evidence="3" key="1">
    <citation type="submission" date="2021-03" db="EMBL/GenBank/DDBJ databases">
        <title>Streptomyces strains.</title>
        <authorList>
            <person name="Lund M.B."/>
            <person name="Toerring T."/>
        </authorList>
    </citation>
    <scope>NUCLEOTIDE SEQUENCE</scope>
    <source>
        <strain evidence="3">JCM 4242</strain>
    </source>
</reference>
<dbReference type="EMBL" id="JAFMOF010000001">
    <property type="protein sequence ID" value="MBO0652796.1"/>
    <property type="molecule type" value="Genomic_DNA"/>
</dbReference>
<evidence type="ECO:0008006" key="5">
    <source>
        <dbReference type="Google" id="ProtNLM"/>
    </source>
</evidence>
<keyword evidence="2" id="KW-0812">Transmembrane</keyword>
<feature type="transmembrane region" description="Helical" evidence="2">
    <location>
        <begin position="199"/>
        <end position="218"/>
    </location>
</feature>
<keyword evidence="2" id="KW-0472">Membrane</keyword>
<evidence type="ECO:0000256" key="2">
    <source>
        <dbReference type="SAM" id="Phobius"/>
    </source>
</evidence>
<feature type="region of interest" description="Disordered" evidence="1">
    <location>
        <begin position="1"/>
        <end position="30"/>
    </location>
</feature>
<sequence length="348" mass="36587">MRAAADPGASSSGESPGASSPGVRTGTGGDGGSGTAGLVWLTLRRHRATAWAALGVLVALLVTLGFLQAAITGYVRSHSLDTACAEESGCGFSNDAVNTFRADFGDPLHYVGLFVELLPLLAGLFVAGPMIGREMESGTYRLAWTQSVSPGRWLAVRMAVPAVAVLAGLSLLSAAYTWTWRAVPARTLPEEWWSRSYDMLGAVPVAHALLALAVGALMGLALKRTLAAMGGTLVTYLALAGGLESLRPRLTGPVTELSPEMPGLIKGDAWILERGLIARSGGRVPEPDCKVGVSPERCAEQHDATGWYLDYHPSSHLWTLQWTEAAIALALAALAAGAAMWLIRRTYP</sequence>
<evidence type="ECO:0000256" key="1">
    <source>
        <dbReference type="SAM" id="MobiDB-lite"/>
    </source>
</evidence>
<feature type="transmembrane region" description="Helical" evidence="2">
    <location>
        <begin position="325"/>
        <end position="343"/>
    </location>
</feature>
<evidence type="ECO:0000313" key="4">
    <source>
        <dbReference type="Proteomes" id="UP000664781"/>
    </source>
</evidence>
<dbReference type="RefSeq" id="WP_207246912.1">
    <property type="nucleotide sequence ID" value="NZ_JAFMOF010000001.1"/>
</dbReference>
<protein>
    <recommendedName>
        <fullName evidence="5">Transporter</fullName>
    </recommendedName>
</protein>
<organism evidence="3 4">
    <name type="scientific">Streptomyces triculaminicus</name>
    <dbReference type="NCBI Taxonomy" id="2816232"/>
    <lineage>
        <taxon>Bacteria</taxon>
        <taxon>Bacillati</taxon>
        <taxon>Actinomycetota</taxon>
        <taxon>Actinomycetes</taxon>
        <taxon>Kitasatosporales</taxon>
        <taxon>Streptomycetaceae</taxon>
        <taxon>Streptomyces</taxon>
    </lineage>
</organism>
<keyword evidence="4" id="KW-1185">Reference proteome</keyword>
<evidence type="ECO:0000313" key="3">
    <source>
        <dbReference type="EMBL" id="MBO0652796.1"/>
    </source>
</evidence>
<dbReference type="AlphaFoldDB" id="A0A939JL66"/>
<proteinExistence type="predicted"/>
<accession>A0A939JL66</accession>
<feature type="transmembrane region" description="Helical" evidence="2">
    <location>
        <begin position="110"/>
        <end position="132"/>
    </location>
</feature>
<comment type="caution">
    <text evidence="3">The sequence shown here is derived from an EMBL/GenBank/DDBJ whole genome shotgun (WGS) entry which is preliminary data.</text>
</comment>
<feature type="compositionally biased region" description="Low complexity" evidence="1">
    <location>
        <begin position="1"/>
        <end position="24"/>
    </location>
</feature>
<feature type="transmembrane region" description="Helical" evidence="2">
    <location>
        <begin position="153"/>
        <end position="179"/>
    </location>
</feature>
<gene>
    <name evidence="3" type="ORF">J1792_08355</name>
</gene>
<feature type="transmembrane region" description="Helical" evidence="2">
    <location>
        <begin position="50"/>
        <end position="71"/>
    </location>
</feature>